<sequence length="572" mass="61205">MDTLGRAPSGDVLQWVWTGVWYWLLLFVVVKVVDAASRGRVSRWLTRRRVALGLGYGCWWCPGSRLVRAEMKWKQEGTVGNERGQPSLSRRWRARGWHAWLTLGTLVVVVGMAAVTALLACSVSSWASAQWRHRRVTALSPRESNLWADGALLPPPAALPAAPPRRPLPARLPPAQDLQAIAPASRRHYLRSRVSSSLKATPAADWPIWWTAMLVAGAVHEAGHALAALAEGVRILSVGFFVVFLFPGAYVRLCAQGLARLPPWRQLKIYAAGCLHSFALAAVALLMLGWLPTLFTSAGYRYIGGHGVTVTHVRPDSPLHAHLGRGAVITHLNGNAVSDACHFSQAVQAISAAQLAARRAMCTASAAAAAEGTSQCSVVVATDTAAVSMKPQAIASAVSPSSSMTLELAPATALDGGSDADHRDASIFTDNAVSMEVRPMPTSPPSSSLPGDAHAVALYQFATPALLDDISVSDHICLARRALLPRYVLTVVEKFFAYLFLASFGLGVVNLVPAVFLDGASVASLCVRLLCRAAGADRLSAHMGQRISRLLVGLMTALLVVFTQLTFSWPPR</sequence>
<evidence type="ECO:0000256" key="3">
    <source>
        <dbReference type="ARBA" id="ARBA00022692"/>
    </source>
</evidence>
<reference evidence="9 10" key="1">
    <citation type="submission" date="2022-07" db="EMBL/GenBank/DDBJ databases">
        <title>Genome-wide signatures of adaptation to extreme environments.</title>
        <authorList>
            <person name="Cho C.H."/>
            <person name="Yoon H.S."/>
        </authorList>
    </citation>
    <scope>NUCLEOTIDE SEQUENCE [LARGE SCALE GENOMIC DNA]</scope>
    <source>
        <strain evidence="9 10">DBV 063 E5</strain>
    </source>
</reference>
<dbReference type="InterPro" id="IPR001193">
    <property type="entry name" value="MBTPS2"/>
</dbReference>
<dbReference type="Pfam" id="PF02163">
    <property type="entry name" value="Peptidase_M50"/>
    <property type="match status" value="1"/>
</dbReference>
<dbReference type="SUPFAM" id="SSF50156">
    <property type="entry name" value="PDZ domain-like"/>
    <property type="match status" value="1"/>
</dbReference>
<keyword evidence="3 7" id="KW-0812">Transmembrane</keyword>
<dbReference type="GO" id="GO:0004222">
    <property type="term" value="F:metalloendopeptidase activity"/>
    <property type="evidence" value="ECO:0007669"/>
    <property type="project" value="InterPro"/>
</dbReference>
<comment type="similarity">
    <text evidence="2">Belongs to the peptidase M50A family.</text>
</comment>
<dbReference type="GO" id="GO:0031293">
    <property type="term" value="P:membrane protein intracellular domain proteolysis"/>
    <property type="evidence" value="ECO:0007669"/>
    <property type="project" value="TreeGrafter"/>
</dbReference>
<organism evidence="9 10">
    <name type="scientific">Cyanidium caldarium</name>
    <name type="common">Red alga</name>
    <dbReference type="NCBI Taxonomy" id="2771"/>
    <lineage>
        <taxon>Eukaryota</taxon>
        <taxon>Rhodophyta</taxon>
        <taxon>Bangiophyceae</taxon>
        <taxon>Cyanidiales</taxon>
        <taxon>Cyanidiaceae</taxon>
        <taxon>Cyanidium</taxon>
    </lineage>
</organism>
<evidence type="ECO:0000313" key="10">
    <source>
        <dbReference type="Proteomes" id="UP001301350"/>
    </source>
</evidence>
<evidence type="ECO:0000259" key="8">
    <source>
        <dbReference type="Pfam" id="PF02163"/>
    </source>
</evidence>
<feature type="domain" description="Peptidase M50" evidence="8">
    <location>
        <begin position="212"/>
        <end position="417"/>
    </location>
</feature>
<proteinExistence type="inferred from homology"/>
<dbReference type="GO" id="GO:0016020">
    <property type="term" value="C:membrane"/>
    <property type="evidence" value="ECO:0007669"/>
    <property type="project" value="InterPro"/>
</dbReference>
<dbReference type="InterPro" id="IPR008915">
    <property type="entry name" value="Peptidase_M50"/>
</dbReference>
<dbReference type="GO" id="GO:0012505">
    <property type="term" value="C:endomembrane system"/>
    <property type="evidence" value="ECO:0007669"/>
    <property type="project" value="UniProtKB-SubCell"/>
</dbReference>
<feature type="transmembrane region" description="Helical" evidence="7">
    <location>
        <begin position="208"/>
        <end position="229"/>
    </location>
</feature>
<evidence type="ECO:0000256" key="2">
    <source>
        <dbReference type="ARBA" id="ARBA00009989"/>
    </source>
</evidence>
<comment type="caution">
    <text evidence="9">The sequence shown here is derived from an EMBL/GenBank/DDBJ whole genome shotgun (WGS) entry which is preliminary data.</text>
</comment>
<evidence type="ECO:0000256" key="1">
    <source>
        <dbReference type="ARBA" id="ARBA00004127"/>
    </source>
</evidence>
<dbReference type="GO" id="GO:1905897">
    <property type="term" value="P:regulation of response to endoplasmic reticulum stress"/>
    <property type="evidence" value="ECO:0007669"/>
    <property type="project" value="TreeGrafter"/>
</dbReference>
<evidence type="ECO:0000256" key="4">
    <source>
        <dbReference type="ARBA" id="ARBA00022989"/>
    </source>
</evidence>
<gene>
    <name evidence="9" type="ORF">CDCA_CDCA11G3291</name>
</gene>
<accession>A0AAV9IYV5</accession>
<dbReference type="Proteomes" id="UP001301350">
    <property type="component" value="Unassembled WGS sequence"/>
</dbReference>
<dbReference type="Gene3D" id="2.30.42.10">
    <property type="match status" value="1"/>
</dbReference>
<evidence type="ECO:0000256" key="5">
    <source>
        <dbReference type="ARBA" id="ARBA00023136"/>
    </source>
</evidence>
<dbReference type="InterPro" id="IPR036034">
    <property type="entry name" value="PDZ_sf"/>
</dbReference>
<evidence type="ECO:0000256" key="7">
    <source>
        <dbReference type="SAM" id="Phobius"/>
    </source>
</evidence>
<feature type="transmembrane region" description="Helical" evidence="7">
    <location>
        <begin position="99"/>
        <end position="127"/>
    </location>
</feature>
<keyword evidence="5 7" id="KW-0472">Membrane</keyword>
<protein>
    <recommendedName>
        <fullName evidence="6">Endopeptidase S2P</fullName>
    </recommendedName>
</protein>
<evidence type="ECO:0000313" key="9">
    <source>
        <dbReference type="EMBL" id="KAK4537266.1"/>
    </source>
</evidence>
<keyword evidence="4 7" id="KW-1133">Transmembrane helix</keyword>
<dbReference type="EMBL" id="JANCYW010000011">
    <property type="protein sequence ID" value="KAK4537266.1"/>
    <property type="molecule type" value="Genomic_DNA"/>
</dbReference>
<keyword evidence="10" id="KW-1185">Reference proteome</keyword>
<feature type="transmembrane region" description="Helical" evidence="7">
    <location>
        <begin position="270"/>
        <end position="291"/>
    </location>
</feature>
<evidence type="ECO:0000256" key="6">
    <source>
        <dbReference type="ARBA" id="ARBA00032658"/>
    </source>
</evidence>
<dbReference type="PANTHER" id="PTHR13325">
    <property type="entry name" value="PROTEASE M50 MEMBRANE-BOUND TRANSCRIPTION FACTOR SITE 2 PROTEASE"/>
    <property type="match status" value="1"/>
</dbReference>
<dbReference type="GO" id="GO:0005737">
    <property type="term" value="C:cytoplasm"/>
    <property type="evidence" value="ECO:0007669"/>
    <property type="project" value="TreeGrafter"/>
</dbReference>
<comment type="subcellular location">
    <subcellularLocation>
        <location evidence="1">Endomembrane system</location>
        <topology evidence="1">Multi-pass membrane protein</topology>
    </subcellularLocation>
</comment>
<feature type="transmembrane region" description="Helical" evidence="7">
    <location>
        <begin position="12"/>
        <end position="33"/>
    </location>
</feature>
<dbReference type="AlphaFoldDB" id="A0AAV9IYV5"/>
<feature type="transmembrane region" description="Helical" evidence="7">
    <location>
        <begin position="236"/>
        <end position="258"/>
    </location>
</feature>
<feature type="transmembrane region" description="Helical" evidence="7">
    <location>
        <begin position="550"/>
        <end position="569"/>
    </location>
</feature>
<dbReference type="PRINTS" id="PR01000">
    <property type="entry name" value="SREBPS2PTASE"/>
</dbReference>
<name>A0AAV9IYV5_CYACA</name>
<dbReference type="PANTHER" id="PTHR13325:SF3">
    <property type="entry name" value="MEMBRANE-BOUND TRANSCRIPTION FACTOR SITE-2 PROTEASE"/>
    <property type="match status" value="1"/>
</dbReference>